<dbReference type="GO" id="GO:0005634">
    <property type="term" value="C:nucleus"/>
    <property type="evidence" value="ECO:0007669"/>
    <property type="project" value="UniProtKB-SubCell"/>
</dbReference>
<reference evidence="8" key="1">
    <citation type="submission" date="2014-09" db="EMBL/GenBank/DDBJ databases">
        <title>Characterization of amphioxus interferon regulatory factor (IRF) family reveals an archaic signaling framework for innate immune response.</title>
        <authorList>
            <person name="Yuan S."/>
            <person name="Zheng T."/>
            <person name="Xu A."/>
        </authorList>
    </citation>
    <scope>NUCLEOTIDE SEQUENCE</scope>
</reference>
<keyword evidence="2" id="KW-0805">Transcription regulation</keyword>
<dbReference type="GO" id="GO:0000978">
    <property type="term" value="F:RNA polymerase II cis-regulatory region sequence-specific DNA binding"/>
    <property type="evidence" value="ECO:0007669"/>
    <property type="project" value="TreeGrafter"/>
</dbReference>
<dbReference type="GO" id="GO:0045893">
    <property type="term" value="P:positive regulation of DNA-templated transcription"/>
    <property type="evidence" value="ECO:0007669"/>
    <property type="project" value="UniProtKB-ARBA"/>
</dbReference>
<dbReference type="Pfam" id="PF00605">
    <property type="entry name" value="IRF"/>
    <property type="match status" value="1"/>
</dbReference>
<evidence type="ECO:0000256" key="5">
    <source>
        <dbReference type="ARBA" id="ARBA00023242"/>
    </source>
</evidence>
<evidence type="ECO:0000256" key="4">
    <source>
        <dbReference type="ARBA" id="ARBA00023163"/>
    </source>
</evidence>
<dbReference type="SMART" id="SM00348">
    <property type="entry name" value="IRF"/>
    <property type="match status" value="1"/>
</dbReference>
<protein>
    <submittedName>
        <fullName evidence="8">Interferon regulatory factor 8</fullName>
    </submittedName>
</protein>
<dbReference type="InterPro" id="IPR036390">
    <property type="entry name" value="WH_DNA-bd_sf"/>
</dbReference>
<gene>
    <name evidence="8" type="primary">IRF8</name>
</gene>
<dbReference type="AlphaFoldDB" id="A0A0A7P8N4"/>
<accession>A0A0A7P8N4</accession>
<dbReference type="PROSITE" id="PS51507">
    <property type="entry name" value="IRF_2"/>
    <property type="match status" value="1"/>
</dbReference>
<organism evidence="8">
    <name type="scientific">Branchiostoma belcheri tsingtauense</name>
    <dbReference type="NCBI Taxonomy" id="155462"/>
    <lineage>
        <taxon>Eukaryota</taxon>
        <taxon>Metazoa</taxon>
        <taxon>Chordata</taxon>
        <taxon>Cephalochordata</taxon>
        <taxon>Leptocardii</taxon>
        <taxon>Amphioxiformes</taxon>
        <taxon>Branchiostomatidae</taxon>
        <taxon>Branchiostoma</taxon>
    </lineage>
</organism>
<evidence type="ECO:0000259" key="7">
    <source>
        <dbReference type="PROSITE" id="PS51507"/>
    </source>
</evidence>
<dbReference type="PANTHER" id="PTHR11949">
    <property type="entry name" value="INTERFERON REGULATORY FACTOR"/>
    <property type="match status" value="1"/>
</dbReference>
<dbReference type="PROSITE" id="PS00601">
    <property type="entry name" value="IRF_1"/>
    <property type="match status" value="1"/>
</dbReference>
<sequence>MPVAVPDNSRDRLRPWLYGMIDRGEVPGVEWLDPAAKKFKIPWKHAGKHEYDQDRDSKLFKEWAVHTGKFRPGIDKPEPAVWKTRLRCALNKHPKIHEVKKESQPEDPINPYKVYVFSDKPLKSDGKERHRSGSVSSSNSSDGYEDSRSPEEAVTLAAPQQIITAVTTSGVCLGNSPPRIQTFAEPQTQTYTTTTASLGDTATSSVREDSLQKILQDLLSQPGRGDGDQAMAELLQGMQAVPGLCPDGQFTIQEVVAMDVTTTCSPAVITEPLYTSPPIKIETQQLANVDMTQLGVGAEVTCDEEMETDDVTTKPVAAVAPELRIYPAHELDIEVIYYKTGKVFQHHVTDKRGCRLWFGDRNQPNLRQTVDPNLSSYLYGPADVEQILLPPRQSSGRQKDDDVVQGLLNNMERGIVLTTENGHVWATRLCKTKVFWKSNDNRNGQAERLEREQRVLVFDYSNYLRELSAYGNTGGPKPKSEVIFSFGKGWNNDLPLENTPIYVIVRSRTAHNLMMAVDKGATDHDAQNALRSIDAMVSNSNEFDKLAVDVKEYVKVKDF</sequence>
<evidence type="ECO:0000256" key="6">
    <source>
        <dbReference type="SAM" id="MobiDB-lite"/>
    </source>
</evidence>
<feature type="domain" description="IRF tryptophan pentad repeat" evidence="7">
    <location>
        <begin position="10"/>
        <end position="119"/>
    </location>
</feature>
<feature type="region of interest" description="Disordered" evidence="6">
    <location>
        <begin position="183"/>
        <end position="204"/>
    </location>
</feature>
<feature type="compositionally biased region" description="Low complexity" evidence="6">
    <location>
        <begin position="133"/>
        <end position="142"/>
    </location>
</feature>
<proteinExistence type="evidence at transcript level"/>
<dbReference type="FunFam" id="1.10.10.10:FF:001473">
    <property type="entry name" value="Interferon regulatory factor 8"/>
    <property type="match status" value="1"/>
</dbReference>
<dbReference type="Gene3D" id="1.10.10.10">
    <property type="entry name" value="Winged helix-like DNA-binding domain superfamily/Winged helix DNA-binding domain"/>
    <property type="match status" value="1"/>
</dbReference>
<dbReference type="EMBL" id="KM506894">
    <property type="protein sequence ID" value="AJA02103.1"/>
    <property type="molecule type" value="mRNA"/>
</dbReference>
<name>A0A0A7P8N4_BRABE</name>
<dbReference type="InterPro" id="IPR019817">
    <property type="entry name" value="Interferon_reg_fac_CS"/>
</dbReference>
<dbReference type="InterPro" id="IPR008984">
    <property type="entry name" value="SMAD_FHA_dom_sf"/>
</dbReference>
<dbReference type="SMART" id="SM01243">
    <property type="entry name" value="IRF-3"/>
    <property type="match status" value="1"/>
</dbReference>
<dbReference type="PANTHER" id="PTHR11949:SF53">
    <property type="entry name" value="IRF TRYPTOPHAN PENTAD REPEAT DOMAIN-CONTAINING PROTEIN"/>
    <property type="match status" value="1"/>
</dbReference>
<evidence type="ECO:0000256" key="1">
    <source>
        <dbReference type="ARBA" id="ARBA00004123"/>
    </source>
</evidence>
<feature type="region of interest" description="Disordered" evidence="6">
    <location>
        <begin position="122"/>
        <end position="154"/>
    </location>
</feature>
<dbReference type="InterPro" id="IPR036388">
    <property type="entry name" value="WH-like_DNA-bd_sf"/>
</dbReference>
<evidence type="ECO:0000256" key="3">
    <source>
        <dbReference type="ARBA" id="ARBA00023125"/>
    </source>
</evidence>
<evidence type="ECO:0000313" key="8">
    <source>
        <dbReference type="EMBL" id="AJA02103.1"/>
    </source>
</evidence>
<dbReference type="SUPFAM" id="SSF49879">
    <property type="entry name" value="SMAD/FHA domain"/>
    <property type="match status" value="1"/>
</dbReference>
<dbReference type="SUPFAM" id="SSF46785">
    <property type="entry name" value="Winged helix' DNA-binding domain"/>
    <property type="match status" value="1"/>
</dbReference>
<dbReference type="Pfam" id="PF10401">
    <property type="entry name" value="IRF-3"/>
    <property type="match status" value="1"/>
</dbReference>
<keyword evidence="3" id="KW-0238">DNA-binding</keyword>
<keyword evidence="5" id="KW-0539">Nucleus</keyword>
<dbReference type="GO" id="GO:0002376">
    <property type="term" value="P:immune system process"/>
    <property type="evidence" value="ECO:0007669"/>
    <property type="project" value="TreeGrafter"/>
</dbReference>
<feature type="compositionally biased region" description="Low complexity" evidence="6">
    <location>
        <begin position="187"/>
        <end position="204"/>
    </location>
</feature>
<dbReference type="PRINTS" id="PR00267">
    <property type="entry name" value="INTFRNREGFCT"/>
</dbReference>
<keyword evidence="4" id="KW-0804">Transcription</keyword>
<dbReference type="InterPro" id="IPR017855">
    <property type="entry name" value="SMAD-like_dom_sf"/>
</dbReference>
<dbReference type="InterPro" id="IPR001346">
    <property type="entry name" value="Interferon_reg_fact_DNA-bd_dom"/>
</dbReference>
<dbReference type="GO" id="GO:0000981">
    <property type="term" value="F:DNA-binding transcription factor activity, RNA polymerase II-specific"/>
    <property type="evidence" value="ECO:0007669"/>
    <property type="project" value="TreeGrafter"/>
</dbReference>
<dbReference type="CDD" id="cd00103">
    <property type="entry name" value="IRF"/>
    <property type="match status" value="1"/>
</dbReference>
<comment type="subcellular location">
    <subcellularLocation>
        <location evidence="1">Nucleus</location>
    </subcellularLocation>
</comment>
<evidence type="ECO:0000256" key="2">
    <source>
        <dbReference type="ARBA" id="ARBA00023015"/>
    </source>
</evidence>
<dbReference type="Gene3D" id="2.60.200.10">
    <property type="match status" value="1"/>
</dbReference>
<dbReference type="InterPro" id="IPR019471">
    <property type="entry name" value="Interferon_reg_factor-3"/>
</dbReference>